<dbReference type="PANTHER" id="PTHR34119:SF1">
    <property type="entry name" value="OS04G0394700 PROTEIN"/>
    <property type="match status" value="1"/>
</dbReference>
<sequence>MKTSLRKLRGFALHKHEAKDHRIDLQPRAQLDELAQASQDMQDMRDCYDSLLSAAAATANSAYEFSESLREMGSCLLQKTALNDDEDGGTVLLKLGKLQFELHKLVDSYRSHIFQTIAVPSESLLNELQTVEEMKNQCDEKRDVYEYMLKRQKEKGRSRGGKGETFSGQQIQLARDEYDEEATLFVFRLKSLKQGQSRSLLTQAARHHAAQLCFFKKALSSVEAVEPHVKLVTEQQHIDYKFNGLDDEADGDNDDDDNDDDDGSFVNDDGELSFDYGHNDREPDVSTARSSMELDQDDLTFAKIPSVEALKDRLRRNSFSFKGRAVSQSAPLFPENKVDRAEKMRHMQPSLSRKFHSYVLPTPVDTKNSDSTGPGNTVPHTVQTSLSNRTQNLWHSSPLEPNNEKNMGHKKATGPTVINAQSVLRESNNNIASHRLPPPLAGHILLPGLDPLAAFDSKKIKRLAFSGPLTSKHSSSKPVTVGPHQMFSGPLLRNPIPQPPSASASPKVSPNASPTFMSSPKISELHELPRPPVGLTSKSSRPLVGHSAPLAPRAQMQSATNKPPLSPTAAPLPKPPQNIPRSFSIPSRSPRVTALHVSEPPEASPAPVKSEDIDSPPLSPIALSNTPKQSSK</sequence>
<feature type="compositionally biased region" description="Polar residues" evidence="1">
    <location>
        <begin position="468"/>
        <end position="478"/>
    </location>
</feature>
<dbReference type="SUPFAM" id="SSF103657">
    <property type="entry name" value="BAR/IMD domain-like"/>
    <property type="match status" value="1"/>
</dbReference>
<organism evidence="2 3">
    <name type="scientific">Rubus argutus</name>
    <name type="common">Southern blackberry</name>
    <dbReference type="NCBI Taxonomy" id="59490"/>
    <lineage>
        <taxon>Eukaryota</taxon>
        <taxon>Viridiplantae</taxon>
        <taxon>Streptophyta</taxon>
        <taxon>Embryophyta</taxon>
        <taxon>Tracheophyta</taxon>
        <taxon>Spermatophyta</taxon>
        <taxon>Magnoliopsida</taxon>
        <taxon>eudicotyledons</taxon>
        <taxon>Gunneridae</taxon>
        <taxon>Pentapetalae</taxon>
        <taxon>rosids</taxon>
        <taxon>fabids</taxon>
        <taxon>Rosales</taxon>
        <taxon>Rosaceae</taxon>
        <taxon>Rosoideae</taxon>
        <taxon>Rosoideae incertae sedis</taxon>
        <taxon>Rubus</taxon>
    </lineage>
</organism>
<feature type="region of interest" description="Disordered" evidence="1">
    <location>
        <begin position="388"/>
        <end position="412"/>
    </location>
</feature>
<name>A0AAW1XBI7_RUBAR</name>
<feature type="compositionally biased region" description="Pro residues" evidence="1">
    <location>
        <begin position="564"/>
        <end position="578"/>
    </location>
</feature>
<protein>
    <recommendedName>
        <fullName evidence="4">BAR domain-containing protein</fullName>
    </recommendedName>
</protein>
<accession>A0AAW1XBI7</accession>
<dbReference type="AlphaFoldDB" id="A0AAW1XBI7"/>
<gene>
    <name evidence="2" type="ORF">M0R45_021455</name>
</gene>
<dbReference type="Gene3D" id="1.20.1270.60">
    <property type="entry name" value="Arfaptin homology (AH) domain/BAR domain"/>
    <property type="match status" value="1"/>
</dbReference>
<evidence type="ECO:0000313" key="3">
    <source>
        <dbReference type="Proteomes" id="UP001457282"/>
    </source>
</evidence>
<dbReference type="Proteomes" id="UP001457282">
    <property type="component" value="Unassembled WGS sequence"/>
</dbReference>
<feature type="region of interest" description="Disordered" evidence="1">
    <location>
        <begin position="468"/>
        <end position="632"/>
    </location>
</feature>
<evidence type="ECO:0000256" key="1">
    <source>
        <dbReference type="SAM" id="MobiDB-lite"/>
    </source>
</evidence>
<evidence type="ECO:0000313" key="2">
    <source>
        <dbReference type="EMBL" id="KAK9934306.1"/>
    </source>
</evidence>
<dbReference type="FunFam" id="1.20.1270.60:FF:000095">
    <property type="entry name" value="Hydroxyproline-rich glycoprotein family protein"/>
    <property type="match status" value="1"/>
</dbReference>
<feature type="compositionally biased region" description="Polar residues" evidence="1">
    <location>
        <begin position="622"/>
        <end position="632"/>
    </location>
</feature>
<evidence type="ECO:0008006" key="4">
    <source>
        <dbReference type="Google" id="ProtNLM"/>
    </source>
</evidence>
<comment type="caution">
    <text evidence="2">The sequence shown here is derived from an EMBL/GenBank/DDBJ whole genome shotgun (WGS) entry which is preliminary data.</text>
</comment>
<feature type="region of interest" description="Disordered" evidence="1">
    <location>
        <begin position="243"/>
        <end position="292"/>
    </location>
</feature>
<dbReference type="CDD" id="cd07307">
    <property type="entry name" value="BAR"/>
    <property type="match status" value="1"/>
</dbReference>
<feature type="compositionally biased region" description="Low complexity" evidence="1">
    <location>
        <begin position="579"/>
        <end position="591"/>
    </location>
</feature>
<feature type="compositionally biased region" description="Low complexity" evidence="1">
    <location>
        <begin position="501"/>
        <end position="514"/>
    </location>
</feature>
<feature type="compositionally biased region" description="Acidic residues" evidence="1">
    <location>
        <begin position="245"/>
        <end position="272"/>
    </location>
</feature>
<keyword evidence="3" id="KW-1185">Reference proteome</keyword>
<dbReference type="InterPro" id="IPR027267">
    <property type="entry name" value="AH/BAR_dom_sf"/>
</dbReference>
<dbReference type="InterPro" id="IPR037488">
    <property type="entry name" value="At2g33490-like"/>
</dbReference>
<dbReference type="PANTHER" id="PTHR34119">
    <property type="entry name" value="HYDROXYPROLINE-RICH GLYCOPROTEIN-LIKE"/>
    <property type="match status" value="1"/>
</dbReference>
<dbReference type="EMBL" id="JBEDUW010000004">
    <property type="protein sequence ID" value="KAK9934306.1"/>
    <property type="molecule type" value="Genomic_DNA"/>
</dbReference>
<proteinExistence type="predicted"/>
<reference evidence="2 3" key="1">
    <citation type="journal article" date="2023" name="G3 (Bethesda)">
        <title>A chromosome-length genome assembly and annotation of blackberry (Rubus argutus, cv. 'Hillquist').</title>
        <authorList>
            <person name="Bruna T."/>
            <person name="Aryal R."/>
            <person name="Dudchenko O."/>
            <person name="Sargent D.J."/>
            <person name="Mead D."/>
            <person name="Buti M."/>
            <person name="Cavallini A."/>
            <person name="Hytonen T."/>
            <person name="Andres J."/>
            <person name="Pham M."/>
            <person name="Weisz D."/>
            <person name="Mascagni F."/>
            <person name="Usai G."/>
            <person name="Natali L."/>
            <person name="Bassil N."/>
            <person name="Fernandez G.E."/>
            <person name="Lomsadze A."/>
            <person name="Armour M."/>
            <person name="Olukolu B."/>
            <person name="Poorten T."/>
            <person name="Britton C."/>
            <person name="Davik J."/>
            <person name="Ashrafi H."/>
            <person name="Aiden E.L."/>
            <person name="Borodovsky M."/>
            <person name="Worthington M."/>
        </authorList>
    </citation>
    <scope>NUCLEOTIDE SEQUENCE [LARGE SCALE GENOMIC DNA]</scope>
    <source>
        <strain evidence="2">PI 553951</strain>
    </source>
</reference>